<evidence type="ECO:0000313" key="2">
    <source>
        <dbReference type="Proteomes" id="UP000789920"/>
    </source>
</evidence>
<dbReference type="Proteomes" id="UP000789920">
    <property type="component" value="Unassembled WGS sequence"/>
</dbReference>
<organism evidence="1 2">
    <name type="scientific">Racocetra persica</name>
    <dbReference type="NCBI Taxonomy" id="160502"/>
    <lineage>
        <taxon>Eukaryota</taxon>
        <taxon>Fungi</taxon>
        <taxon>Fungi incertae sedis</taxon>
        <taxon>Mucoromycota</taxon>
        <taxon>Glomeromycotina</taxon>
        <taxon>Glomeromycetes</taxon>
        <taxon>Diversisporales</taxon>
        <taxon>Gigasporaceae</taxon>
        <taxon>Racocetra</taxon>
    </lineage>
</organism>
<accession>A0ACA9PX40</accession>
<gene>
    <name evidence="1" type="ORF">RPERSI_LOCUS11964</name>
</gene>
<protein>
    <submittedName>
        <fullName evidence="1">31460_t:CDS:1</fullName>
    </submittedName>
</protein>
<comment type="caution">
    <text evidence="1">The sequence shown here is derived from an EMBL/GenBank/DDBJ whole genome shotgun (WGS) entry which is preliminary data.</text>
</comment>
<evidence type="ECO:0000313" key="1">
    <source>
        <dbReference type="EMBL" id="CAG8728902.1"/>
    </source>
</evidence>
<proteinExistence type="predicted"/>
<name>A0ACA9PX40_9GLOM</name>
<reference evidence="1" key="1">
    <citation type="submission" date="2021-06" db="EMBL/GenBank/DDBJ databases">
        <authorList>
            <person name="Kallberg Y."/>
            <person name="Tangrot J."/>
            <person name="Rosling A."/>
        </authorList>
    </citation>
    <scope>NUCLEOTIDE SEQUENCE</scope>
    <source>
        <strain evidence="1">MA461A</strain>
    </source>
</reference>
<feature type="non-terminal residue" evidence="1">
    <location>
        <position position="69"/>
    </location>
</feature>
<dbReference type="EMBL" id="CAJVQC010025117">
    <property type="protein sequence ID" value="CAG8728902.1"/>
    <property type="molecule type" value="Genomic_DNA"/>
</dbReference>
<keyword evidence="2" id="KW-1185">Reference proteome</keyword>
<sequence>MRVTSDAETYDYNSFVNIAYSHFEFEIPPNMLQPFSEDDSCFNGVPKIRQIIASDLPLTTLDSEPRCVA</sequence>